<feature type="region of interest" description="Disordered" evidence="1">
    <location>
        <begin position="1"/>
        <end position="46"/>
    </location>
</feature>
<feature type="region of interest" description="Disordered" evidence="1">
    <location>
        <begin position="477"/>
        <end position="512"/>
    </location>
</feature>
<reference evidence="3 4" key="1">
    <citation type="submission" date="2023-10" db="EMBL/GenBank/DDBJ databases">
        <title>Chromosome-scale genome assembly provides insights into flower coloration mechanisms of Canna indica.</title>
        <authorList>
            <person name="Li C."/>
        </authorList>
    </citation>
    <scope>NUCLEOTIDE SEQUENCE [LARGE SCALE GENOMIC DNA]</scope>
    <source>
        <tissue evidence="3">Flower</tissue>
    </source>
</reference>
<sequence>MTKKPMDVGEMSTKPETKGGTRRSSTGELNTRSSFFSSTSNEKPLPNYLRASTGSCHDFCKYGRKHVSETATQRPHLLKTGSNLTGGEEPHEVNNSSTEERRKRLMVKLKSSSHQRGKFPNKTEVYKQKAASKMEGRSPQMTNNISAVGLALVSPLAQAHGPTDQRNEREESTKSKETTVPLKKKIMNSSIASPSLKHSGDKILSLKQRQYKLGKQTTAVKNIKHLHGGQSKGEKRMHVTDKLQNNVNLDSAEQNPEGENVVSDSSKEPISKFKNSDLNSWHRNFLKQEEEISLESVATELADQEFLKPKNADMDIQEKLLRTEGVDLDSLEVKHNDNKFLKQESAEKDFYEKKFMKRENINLDSLELNSNGEQSSHSASDDEEETEELMSAHSGSIKVESENVPKESNINNENSEGGKRRARKNAAVHPQVELSTPCKLKFRRGKIIDLQPERSGPRRLRFRRGRLVAVNVNGGQSERKNFRSSEKIAEGSDSNANAQSVVLKHQEQEKKDKQGLFNSVIEETASKLVESRKSKVKALVGAFETVISLQDSKPASTA</sequence>
<proteinExistence type="predicted"/>
<evidence type="ECO:0000256" key="1">
    <source>
        <dbReference type="SAM" id="MobiDB-lite"/>
    </source>
</evidence>
<feature type="region of interest" description="Disordered" evidence="1">
    <location>
        <begin position="156"/>
        <end position="198"/>
    </location>
</feature>
<feature type="region of interest" description="Disordered" evidence="1">
    <location>
        <begin position="216"/>
        <end position="275"/>
    </location>
</feature>
<feature type="compositionally biased region" description="Basic and acidic residues" evidence="1">
    <location>
        <begin position="88"/>
        <end position="102"/>
    </location>
</feature>
<feature type="compositionally biased region" description="Basic and acidic residues" evidence="1">
    <location>
        <begin position="232"/>
        <end position="241"/>
    </location>
</feature>
<dbReference type="EMBL" id="CP136892">
    <property type="protein sequence ID" value="WOL01710.1"/>
    <property type="molecule type" value="Genomic_DNA"/>
</dbReference>
<feature type="region of interest" description="Disordered" evidence="1">
    <location>
        <begin position="67"/>
        <end position="140"/>
    </location>
</feature>
<dbReference type="InterPro" id="IPR012417">
    <property type="entry name" value="CaM-bd_dom_pln"/>
</dbReference>
<dbReference type="Pfam" id="PF07839">
    <property type="entry name" value="CaM_binding"/>
    <property type="match status" value="1"/>
</dbReference>
<feature type="compositionally biased region" description="Basic and acidic residues" evidence="1">
    <location>
        <begin position="477"/>
        <end position="490"/>
    </location>
</feature>
<evidence type="ECO:0000313" key="3">
    <source>
        <dbReference type="EMBL" id="WOL01710.1"/>
    </source>
</evidence>
<dbReference type="GO" id="GO:0005516">
    <property type="term" value="F:calmodulin binding"/>
    <property type="evidence" value="ECO:0007669"/>
    <property type="project" value="InterPro"/>
</dbReference>
<gene>
    <name evidence="3" type="ORF">Cni_G10427</name>
</gene>
<feature type="domain" description="Calmodulin-binding" evidence="2">
    <location>
        <begin position="436"/>
        <end position="548"/>
    </location>
</feature>
<accession>A0AAQ3QAM7</accession>
<feature type="compositionally biased region" description="Basic and acidic residues" evidence="1">
    <location>
        <begin position="265"/>
        <end position="275"/>
    </location>
</feature>
<feature type="compositionally biased region" description="Polar residues" evidence="1">
    <location>
        <begin position="367"/>
        <end position="378"/>
    </location>
</feature>
<evidence type="ECO:0000313" key="4">
    <source>
        <dbReference type="Proteomes" id="UP001327560"/>
    </source>
</evidence>
<dbReference type="PANTHER" id="PTHR33349:SF41">
    <property type="entry name" value="EMB|CAB62594.1"/>
    <property type="match status" value="1"/>
</dbReference>
<feature type="compositionally biased region" description="Basic and acidic residues" evidence="1">
    <location>
        <begin position="163"/>
        <end position="177"/>
    </location>
</feature>
<feature type="compositionally biased region" description="Basic and acidic residues" evidence="1">
    <location>
        <begin position="1"/>
        <end position="19"/>
    </location>
</feature>
<evidence type="ECO:0000259" key="2">
    <source>
        <dbReference type="SMART" id="SM01054"/>
    </source>
</evidence>
<keyword evidence="4" id="KW-1185">Reference proteome</keyword>
<dbReference type="Proteomes" id="UP001327560">
    <property type="component" value="Chromosome 3"/>
</dbReference>
<dbReference type="AlphaFoldDB" id="A0AAQ3QAM7"/>
<dbReference type="PANTHER" id="PTHR33349">
    <property type="entry name" value="EMB|CAB62594.1"/>
    <property type="match status" value="1"/>
</dbReference>
<feature type="compositionally biased region" description="Low complexity" evidence="1">
    <location>
        <begin position="30"/>
        <end position="41"/>
    </location>
</feature>
<name>A0AAQ3QAM7_9LILI</name>
<feature type="compositionally biased region" description="Polar residues" evidence="1">
    <location>
        <begin position="242"/>
        <end position="254"/>
    </location>
</feature>
<feature type="compositionally biased region" description="Basic and acidic residues" evidence="1">
    <location>
        <begin position="124"/>
        <end position="136"/>
    </location>
</feature>
<organism evidence="3 4">
    <name type="scientific">Canna indica</name>
    <name type="common">Indian-shot</name>
    <dbReference type="NCBI Taxonomy" id="4628"/>
    <lineage>
        <taxon>Eukaryota</taxon>
        <taxon>Viridiplantae</taxon>
        <taxon>Streptophyta</taxon>
        <taxon>Embryophyta</taxon>
        <taxon>Tracheophyta</taxon>
        <taxon>Spermatophyta</taxon>
        <taxon>Magnoliopsida</taxon>
        <taxon>Liliopsida</taxon>
        <taxon>Zingiberales</taxon>
        <taxon>Cannaceae</taxon>
        <taxon>Canna</taxon>
    </lineage>
</organism>
<dbReference type="SMART" id="SM01054">
    <property type="entry name" value="CaM_binding"/>
    <property type="match status" value="1"/>
</dbReference>
<feature type="compositionally biased region" description="Basic residues" evidence="1">
    <location>
        <begin position="103"/>
        <end position="119"/>
    </location>
</feature>
<protein>
    <recommendedName>
        <fullName evidence="2">Calmodulin-binding domain-containing protein</fullName>
    </recommendedName>
</protein>
<feature type="region of interest" description="Disordered" evidence="1">
    <location>
        <begin position="363"/>
        <end position="432"/>
    </location>
</feature>